<gene>
    <name evidence="1" type="ORF">rCG_61168</name>
</gene>
<proteinExistence type="predicted"/>
<evidence type="ECO:0000313" key="2">
    <source>
        <dbReference type="Proteomes" id="UP000234681"/>
    </source>
</evidence>
<dbReference type="Proteomes" id="UP000234681">
    <property type="component" value="Chromosome 15"/>
</dbReference>
<dbReference type="EMBL" id="CH474040">
    <property type="protein sequence ID" value="EDL88343.1"/>
    <property type="molecule type" value="Genomic_DNA"/>
</dbReference>
<organism evidence="1 2">
    <name type="scientific">Rattus norvegicus</name>
    <name type="common">Rat</name>
    <dbReference type="NCBI Taxonomy" id="10116"/>
    <lineage>
        <taxon>Eukaryota</taxon>
        <taxon>Metazoa</taxon>
        <taxon>Chordata</taxon>
        <taxon>Craniata</taxon>
        <taxon>Vertebrata</taxon>
        <taxon>Euteleostomi</taxon>
        <taxon>Mammalia</taxon>
        <taxon>Eutheria</taxon>
        <taxon>Euarchontoglires</taxon>
        <taxon>Glires</taxon>
        <taxon>Rodentia</taxon>
        <taxon>Myomorpha</taxon>
        <taxon>Muroidea</taxon>
        <taxon>Muridae</taxon>
        <taxon>Murinae</taxon>
        <taxon>Rattus</taxon>
    </lineage>
</organism>
<protein>
    <submittedName>
        <fullName evidence="1">RCG61168</fullName>
    </submittedName>
</protein>
<dbReference type="AlphaFoldDB" id="A6KE38"/>
<name>A6KE38_RAT</name>
<evidence type="ECO:0000313" key="1">
    <source>
        <dbReference type="EMBL" id="EDL88343.1"/>
    </source>
</evidence>
<accession>A6KE38</accession>
<sequence length="74" mass="8409">MLVMANRRLPPLLIYNPHIFMPNASGLSKGVLLLHALCRHLYCTCMTFVLFPCIKSVNKEIFLPSSCCQAMHIF</sequence>
<reference evidence="1 2" key="1">
    <citation type="submission" date="2005-07" db="EMBL/GenBank/DDBJ databases">
        <authorList>
            <person name="Mural R.J."/>
            <person name="Li P.W."/>
            <person name="Adams M.D."/>
            <person name="Amanatides P.G."/>
            <person name="Baden-Tillson H."/>
            <person name="Barnstead M."/>
            <person name="Chin S.H."/>
            <person name="Dew I."/>
            <person name="Evans C.A."/>
            <person name="Ferriera S."/>
            <person name="Flanigan M."/>
            <person name="Fosler C."/>
            <person name="Glodek A."/>
            <person name="Gu Z."/>
            <person name="Holt R.A."/>
            <person name="Jennings D."/>
            <person name="Kraft C.L."/>
            <person name="Lu F."/>
            <person name="Nguyen T."/>
            <person name="Nusskern D.R."/>
            <person name="Pfannkoch C.M."/>
            <person name="Sitter C."/>
            <person name="Sutton G.G."/>
            <person name="Venter J.C."/>
            <person name="Wang Z."/>
            <person name="Woodage T."/>
            <person name="Zheng X.H."/>
            <person name="Zhong F."/>
        </authorList>
    </citation>
    <scope>NUCLEOTIDE SEQUENCE [LARGE SCALE GENOMIC DNA]</scope>
    <source>
        <strain>BN</strain>
        <strain evidence="2">Sprague-Dawley</strain>
    </source>
</reference>